<feature type="transmembrane region" description="Helical" evidence="1">
    <location>
        <begin position="93"/>
        <end position="109"/>
    </location>
</feature>
<evidence type="ECO:0000256" key="1">
    <source>
        <dbReference type="SAM" id="Phobius"/>
    </source>
</evidence>
<evidence type="ECO:0008006" key="4">
    <source>
        <dbReference type="Google" id="ProtNLM"/>
    </source>
</evidence>
<keyword evidence="1" id="KW-0472">Membrane</keyword>
<keyword evidence="1" id="KW-0812">Transmembrane</keyword>
<sequence>MKTIIPSFLIATAISLVLQTNYRLSDGIGVGEIGLALFIIFSIASCFATPARTPALSDHPLPLLALIYLLTVLLPVTALNTYYGTHGAEFRDLFAYLLCAFTTFALATQASKTREIAILTIGITIALVSLQYLFGDNSAWYSQIRFTGGAKNPNQLALYVVCLTLIAAIHITHPLLKSACIGILVFFGIASLSDAYLAYAGITLGILLLTLIIPSRFFMLAAPLAMILAVILGVWFLEDIANMLGKQWSVADEGGSRITLYLNGIRAWLDTPLSFMLGNGAGNFSGIYAPFQGSEAHSTPIDILSVGGLLGFVAIYFFPVKWAIDVYRLDQKLVFACTVGLIGFTLFHFVARHPIFWVTLFFLFQYIKDQQGIARSCVA</sequence>
<proteinExistence type="predicted"/>
<reference evidence="3" key="1">
    <citation type="submission" date="2016-10" db="EMBL/GenBank/DDBJ databases">
        <authorList>
            <person name="Varghese N."/>
            <person name="Submissions S."/>
        </authorList>
    </citation>
    <scope>NUCLEOTIDE SEQUENCE [LARGE SCALE GENOMIC DNA]</scope>
    <source>
        <strain evidence="3">JCM 18195</strain>
    </source>
</reference>
<dbReference type="RefSeq" id="WP_092434653.1">
    <property type="nucleotide sequence ID" value="NZ_FOXM01000020.1"/>
</dbReference>
<accession>A0A1I5YD56</accession>
<keyword evidence="3" id="KW-1185">Reference proteome</keyword>
<feature type="transmembrane region" description="Helical" evidence="1">
    <location>
        <begin position="183"/>
        <end position="211"/>
    </location>
</feature>
<feature type="transmembrane region" description="Helical" evidence="1">
    <location>
        <begin position="303"/>
        <end position="324"/>
    </location>
</feature>
<evidence type="ECO:0000313" key="2">
    <source>
        <dbReference type="EMBL" id="SFQ42060.1"/>
    </source>
</evidence>
<feature type="transmembrane region" description="Helical" evidence="1">
    <location>
        <begin position="156"/>
        <end position="176"/>
    </location>
</feature>
<dbReference type="OrthoDB" id="871774at2"/>
<protein>
    <recommendedName>
        <fullName evidence="4">O-antigen ligase</fullName>
    </recommendedName>
</protein>
<feature type="transmembrane region" description="Helical" evidence="1">
    <location>
        <begin position="217"/>
        <end position="237"/>
    </location>
</feature>
<dbReference type="Proteomes" id="UP000243084">
    <property type="component" value="Unassembled WGS sequence"/>
</dbReference>
<feature type="transmembrane region" description="Helical" evidence="1">
    <location>
        <begin position="116"/>
        <end position="134"/>
    </location>
</feature>
<name>A0A1I5YD56_9GAMM</name>
<organism evidence="2 3">
    <name type="scientific">Geopseudomonas sagittaria</name>
    <dbReference type="NCBI Taxonomy" id="1135990"/>
    <lineage>
        <taxon>Bacteria</taxon>
        <taxon>Pseudomonadati</taxon>
        <taxon>Pseudomonadota</taxon>
        <taxon>Gammaproteobacteria</taxon>
        <taxon>Pseudomonadales</taxon>
        <taxon>Pseudomonadaceae</taxon>
        <taxon>Geopseudomonas</taxon>
    </lineage>
</organism>
<gene>
    <name evidence="2" type="ORF">SAMN05216229_12017</name>
</gene>
<dbReference type="EMBL" id="FOXM01000020">
    <property type="protein sequence ID" value="SFQ42060.1"/>
    <property type="molecule type" value="Genomic_DNA"/>
</dbReference>
<feature type="transmembrane region" description="Helical" evidence="1">
    <location>
        <begin position="29"/>
        <end position="49"/>
    </location>
</feature>
<feature type="transmembrane region" description="Helical" evidence="1">
    <location>
        <begin position="61"/>
        <end position="81"/>
    </location>
</feature>
<keyword evidence="1" id="KW-1133">Transmembrane helix</keyword>
<feature type="transmembrane region" description="Helical" evidence="1">
    <location>
        <begin position="333"/>
        <end position="351"/>
    </location>
</feature>
<evidence type="ECO:0000313" key="3">
    <source>
        <dbReference type="Proteomes" id="UP000243084"/>
    </source>
</evidence>
<dbReference type="AlphaFoldDB" id="A0A1I5YD56"/>